<dbReference type="PANTHER" id="PTHR45889">
    <property type="entry name" value="IG-LIKE DOMAIN-CONTAINING PROTEIN"/>
    <property type="match status" value="1"/>
</dbReference>
<keyword evidence="2 5" id="KW-0472">Membrane</keyword>
<dbReference type="SMART" id="SM00409">
    <property type="entry name" value="IG"/>
    <property type="match status" value="3"/>
</dbReference>
<keyword evidence="5" id="KW-0812">Transmembrane</keyword>
<protein>
    <recommendedName>
        <fullName evidence="7">Ig-like domain-containing protein</fullName>
    </recommendedName>
</protein>
<accession>A0A0X3QAK2</accession>
<dbReference type="InterPro" id="IPR013783">
    <property type="entry name" value="Ig-like_fold"/>
</dbReference>
<dbReference type="GO" id="GO:0016020">
    <property type="term" value="C:membrane"/>
    <property type="evidence" value="ECO:0007669"/>
    <property type="project" value="UniProtKB-SubCell"/>
</dbReference>
<dbReference type="EMBL" id="GEEE01006919">
    <property type="protein sequence ID" value="JAP56306.1"/>
    <property type="molecule type" value="Transcribed_RNA"/>
</dbReference>
<feature type="region of interest" description="Disordered" evidence="4">
    <location>
        <begin position="1037"/>
        <end position="1067"/>
    </location>
</feature>
<feature type="compositionally biased region" description="Basic and acidic residues" evidence="4">
    <location>
        <begin position="1312"/>
        <end position="1321"/>
    </location>
</feature>
<proteinExistence type="predicted"/>
<feature type="chain" id="PRO_5007051553" description="Ig-like domain-containing protein" evidence="6">
    <location>
        <begin position="29"/>
        <end position="1339"/>
    </location>
</feature>
<feature type="compositionally biased region" description="Low complexity" evidence="4">
    <location>
        <begin position="1297"/>
        <end position="1310"/>
    </location>
</feature>
<feature type="domain" description="Ig-like" evidence="7">
    <location>
        <begin position="162"/>
        <end position="269"/>
    </location>
</feature>
<feature type="signal peptide" evidence="6">
    <location>
        <begin position="1"/>
        <end position="28"/>
    </location>
</feature>
<feature type="region of interest" description="Disordered" evidence="4">
    <location>
        <begin position="1143"/>
        <end position="1196"/>
    </location>
</feature>
<sequence length="1339" mass="145405">MHPEKFSLRLLSTTRLSVLLLQFSLLQCRFFTTGTRTRNIHLTSNINPAERISEGQKITLTCSDLSTTRRLSGNDGESDGHILRILRKRSASSGGGSDGFEDMANVVSVDLMAAELRDITCTFEVSRLDDEAVFICGDAETLGFTTHMPSAATLTLRVQFNPRSLTLHSVPADGMQEDSAKVIMCKTDEGGANPPANITWKHLSPLGAIEPLTNDMQYNQEVTQARRGGFVTRSNLTLTARRELNGHRIECAVESPDRVLLFRQTETLEVFFAPNSVRIHPVPTGGVREGDWVQLTCAVSVSHPPATIRWFEFPAAPNAASTAGREITDLAQIDMTQGEFGGMLVDSTLRVSKTFRTNANTEYRCIVHQPALRAPVIAEYQLNVLYPPIVEIISLPPDPTVAQSVTLSCLAHGGNPQEDMRFSWKYAKTLDLAAYRQSSSANMDPVFAKTIVGALNTSQMAALFSTMQQKPGQLHRHLMLDSVDVDNMGWYGCEVNNAGGSAQTLHLLLADFAPRMRTETKFIQHAEIGMPSELVLLVDTRPSRADVTWFWIEEGSSLANKARSKILAQRDGADVYDSGVTRLSRSTAAAAGNTSPLKVVSTSSEPWLGRVRKSSMAVAPDRLKVSLSFREVLDSDFGIYMCQLNHKAGSREFYFELKPQSAARGIKPESVKISSDGRIARLEFEPPNSQFYSRIVLRICLAVKHATTALSGSAGTLRPLTGPAFLRPADQSRRLEVATGSAAREKDAPLSEVSGEGECTDYQVTFAELGYLQVEIERPISEYTFQFLVYMDSELKQVTRPVRWTREPKQVDTASQKFFIQLIIGILTTLIAVCLLVLTVYYISSSMKRRGHKKMTVDLTNGVHPSLRPYQILEPNKPITVLGTGQGSIGAESGSLQPLYPRQSIGSSCPSAKGLFAAQNLSLTTSPTMLDNTHFQLHNSSSVGSQMSTLTQRLISEVYMAAAKAASRAVTESIASSSIDGVEIQDRHHHRRQEDGGSVFRRSPHYAESGSITGGSLSGMEGLSNYQANQIAGTLRSTSVNETASHRSNTPRFRKSPATSTISPNSDQVFQFGQRRTSMTSNGHQNWSPLPMFTPNATRRLNEAASALAAAATAAVLEATQASPLPLNSAVSVGPQISRFGSTSMTAHATSSEDGESTNSSTFFPRKRGPHDIHNGGQFGRKRVLQNSRRTSLSRGDDCVLPMLTVPVGCQGDGRQSDSYLRSPTENGCSNGGSDSTTDPPYAPATPLTTGPWGPINTDEASHKSSPYADLTADVTLSTFASQTPRELPSPVQSAQPLRAPPSRLSSPPSQHADKASDLDTLRPNGSALIAPTSAMAEA</sequence>
<evidence type="ECO:0000256" key="1">
    <source>
        <dbReference type="ARBA" id="ARBA00004167"/>
    </source>
</evidence>
<dbReference type="InterPro" id="IPR003599">
    <property type="entry name" value="Ig_sub"/>
</dbReference>
<dbReference type="SUPFAM" id="SSF48726">
    <property type="entry name" value="Immunoglobulin"/>
    <property type="match status" value="2"/>
</dbReference>
<feature type="transmembrane region" description="Helical" evidence="5">
    <location>
        <begin position="818"/>
        <end position="843"/>
    </location>
</feature>
<feature type="region of interest" description="Disordered" evidence="4">
    <location>
        <begin position="1208"/>
        <end position="1266"/>
    </location>
</feature>
<evidence type="ECO:0000256" key="6">
    <source>
        <dbReference type="SAM" id="SignalP"/>
    </source>
</evidence>
<evidence type="ECO:0000313" key="8">
    <source>
        <dbReference type="EMBL" id="JAP56306.1"/>
    </source>
</evidence>
<feature type="domain" description="Ig-like" evidence="7">
    <location>
        <begin position="274"/>
        <end position="383"/>
    </location>
</feature>
<dbReference type="Gene3D" id="2.60.40.10">
    <property type="entry name" value="Immunoglobulins"/>
    <property type="match status" value="3"/>
</dbReference>
<feature type="region of interest" description="Disordered" evidence="4">
    <location>
        <begin position="981"/>
        <end position="1014"/>
    </location>
</feature>
<feature type="compositionally biased region" description="Polar residues" evidence="4">
    <location>
        <begin position="1217"/>
        <end position="1239"/>
    </location>
</feature>
<evidence type="ECO:0000256" key="2">
    <source>
        <dbReference type="ARBA" id="ARBA00023136"/>
    </source>
</evidence>
<feature type="compositionally biased region" description="Polar residues" evidence="4">
    <location>
        <begin position="1185"/>
        <end position="1194"/>
    </location>
</feature>
<evidence type="ECO:0000259" key="7">
    <source>
        <dbReference type="PROSITE" id="PS50835"/>
    </source>
</evidence>
<reference evidence="8" key="1">
    <citation type="submission" date="2016-01" db="EMBL/GenBank/DDBJ databases">
        <title>Reference transcriptome for the parasite Schistocephalus solidus: insights into the molecular evolution of parasitism.</title>
        <authorList>
            <person name="Hebert F.O."/>
            <person name="Grambauer S."/>
            <person name="Barber I."/>
            <person name="Landry C.R."/>
            <person name="Aubin-Horth N."/>
        </authorList>
    </citation>
    <scope>NUCLEOTIDE SEQUENCE</scope>
</reference>
<feature type="region of interest" description="Disordered" evidence="4">
    <location>
        <begin position="1282"/>
        <end position="1339"/>
    </location>
</feature>
<dbReference type="Pfam" id="PF08205">
    <property type="entry name" value="C2-set_2"/>
    <property type="match status" value="1"/>
</dbReference>
<evidence type="ECO:0000256" key="5">
    <source>
        <dbReference type="SAM" id="Phobius"/>
    </source>
</evidence>
<feature type="domain" description="Ig-like" evidence="7">
    <location>
        <begin position="387"/>
        <end position="510"/>
    </location>
</feature>
<keyword evidence="3" id="KW-1015">Disulfide bond</keyword>
<feature type="compositionally biased region" description="Polar residues" evidence="4">
    <location>
        <begin position="1282"/>
        <end position="1296"/>
    </location>
</feature>
<dbReference type="InterPro" id="IPR013162">
    <property type="entry name" value="CD80_C2-set"/>
</dbReference>
<dbReference type="PROSITE" id="PS50835">
    <property type="entry name" value="IG_LIKE"/>
    <property type="match status" value="3"/>
</dbReference>
<evidence type="ECO:0000256" key="4">
    <source>
        <dbReference type="SAM" id="MobiDB-lite"/>
    </source>
</evidence>
<dbReference type="InterPro" id="IPR036179">
    <property type="entry name" value="Ig-like_dom_sf"/>
</dbReference>
<dbReference type="PANTHER" id="PTHR45889:SF8">
    <property type="entry name" value="IG-LIKE DOMAIN-CONTAINING PROTEIN"/>
    <property type="match status" value="1"/>
</dbReference>
<gene>
    <name evidence="8" type="ORF">TR88045</name>
</gene>
<evidence type="ECO:0000256" key="3">
    <source>
        <dbReference type="ARBA" id="ARBA00023157"/>
    </source>
</evidence>
<organism evidence="8">
    <name type="scientific">Schistocephalus solidus</name>
    <name type="common">Tapeworm</name>
    <dbReference type="NCBI Taxonomy" id="70667"/>
    <lineage>
        <taxon>Eukaryota</taxon>
        <taxon>Metazoa</taxon>
        <taxon>Spiralia</taxon>
        <taxon>Lophotrochozoa</taxon>
        <taxon>Platyhelminthes</taxon>
        <taxon>Cestoda</taxon>
        <taxon>Eucestoda</taxon>
        <taxon>Diphyllobothriidea</taxon>
        <taxon>Diphyllobothriidae</taxon>
        <taxon>Schistocephalus</taxon>
    </lineage>
</organism>
<dbReference type="InterPro" id="IPR007110">
    <property type="entry name" value="Ig-like_dom"/>
</dbReference>
<keyword evidence="6" id="KW-0732">Signal</keyword>
<name>A0A0X3QAK2_SCHSO</name>
<feature type="compositionally biased region" description="Polar residues" evidence="4">
    <location>
        <begin position="1143"/>
        <end position="1163"/>
    </location>
</feature>
<keyword evidence="5" id="KW-1133">Transmembrane helix</keyword>
<comment type="subcellular location">
    <subcellularLocation>
        <location evidence="1">Membrane</location>
        <topology evidence="1">Single-pass membrane protein</topology>
    </subcellularLocation>
</comment>